<protein>
    <recommendedName>
        <fullName evidence="2">Pyrroline-5-carboxylate reductase catalytic N-terminal domain-containing protein</fullName>
    </recommendedName>
</protein>
<dbReference type="GO" id="GO:0005886">
    <property type="term" value="C:plasma membrane"/>
    <property type="evidence" value="ECO:0007669"/>
    <property type="project" value="TreeGrafter"/>
</dbReference>
<comment type="caution">
    <text evidence="3">The sequence shown here is derived from an EMBL/GenBank/DDBJ whole genome shotgun (WGS) entry which is preliminary data.</text>
</comment>
<evidence type="ECO:0000313" key="3">
    <source>
        <dbReference type="EMBL" id="PMQ20973.1"/>
    </source>
</evidence>
<dbReference type="InterPro" id="IPR036291">
    <property type="entry name" value="NAD(P)-bd_dom_sf"/>
</dbReference>
<dbReference type="Proteomes" id="UP000235739">
    <property type="component" value="Unassembled WGS sequence"/>
</dbReference>
<reference evidence="3 4" key="1">
    <citation type="journal article" date="2017" name="Elife">
        <title>Extensive horizontal gene transfer in cheese-associated bacteria.</title>
        <authorList>
            <person name="Bonham K.S."/>
            <person name="Wolfe B.E."/>
            <person name="Dutton R.J."/>
        </authorList>
    </citation>
    <scope>NUCLEOTIDE SEQUENCE [LARGE SCALE GENOMIC DNA]</scope>
    <source>
        <strain evidence="3 4">JB182</strain>
    </source>
</reference>
<dbReference type="GO" id="GO:0052851">
    <property type="term" value="F:ferric-chelate reductase (NADPH) activity"/>
    <property type="evidence" value="ECO:0007669"/>
    <property type="project" value="TreeGrafter"/>
</dbReference>
<evidence type="ECO:0000256" key="1">
    <source>
        <dbReference type="ARBA" id="ARBA00023002"/>
    </source>
</evidence>
<name>A0A2N7S4B6_9MICC</name>
<dbReference type="PANTHER" id="PTHR14239:SF0">
    <property type="entry name" value="F420-DEPENDENT NADP REDUCTASE"/>
    <property type="match status" value="1"/>
</dbReference>
<dbReference type="PANTHER" id="PTHR14239">
    <property type="entry name" value="DUDULIN-RELATED"/>
    <property type="match status" value="1"/>
</dbReference>
<dbReference type="GO" id="GO:0008823">
    <property type="term" value="F:cupric reductase (NADH) activity"/>
    <property type="evidence" value="ECO:0007669"/>
    <property type="project" value="TreeGrafter"/>
</dbReference>
<dbReference type="SUPFAM" id="SSF51735">
    <property type="entry name" value="NAD(P)-binding Rossmann-fold domains"/>
    <property type="match status" value="1"/>
</dbReference>
<dbReference type="RefSeq" id="WP_013348966.1">
    <property type="nucleotide sequence ID" value="NZ_JABUYH010000005.1"/>
</dbReference>
<gene>
    <name evidence="3" type="ORF">CIK84_05140</name>
</gene>
<sequence length="214" mass="22463">MSIKRIGILGAGRAGTALARAAASAGIEVHIAASRPPRMLKYHLAQYASHATGVLAEDIAHDVDLVVLMVPQEELDDIDVSSLAGTLLIDATNRWEDEPLPHWFESALDAGLSSSEAIAAHFKSSHVVKALNHISHWDMDADRATKQAAQRALGVASDSSENAGTVCELTQALGFSPVALPSLAAGRGMEPGGAVFNEVLDAVELAERLGLNTD</sequence>
<dbReference type="OMA" id="VDVTNAY"/>
<keyword evidence="1" id="KW-0560">Oxidoreductase</keyword>
<dbReference type="EMBL" id="PNQX01000001">
    <property type="protein sequence ID" value="PMQ20973.1"/>
    <property type="molecule type" value="Genomic_DNA"/>
</dbReference>
<dbReference type="InterPro" id="IPR051267">
    <property type="entry name" value="STEAP_metalloreductase"/>
</dbReference>
<accession>A0A2N7S4B6</accession>
<evidence type="ECO:0000313" key="4">
    <source>
        <dbReference type="Proteomes" id="UP000235739"/>
    </source>
</evidence>
<organism evidence="3 4">
    <name type="scientific">Glutamicibacter arilaitensis</name>
    <dbReference type="NCBI Taxonomy" id="256701"/>
    <lineage>
        <taxon>Bacteria</taxon>
        <taxon>Bacillati</taxon>
        <taxon>Actinomycetota</taxon>
        <taxon>Actinomycetes</taxon>
        <taxon>Micrococcales</taxon>
        <taxon>Micrococcaceae</taxon>
        <taxon>Glutamicibacter</taxon>
    </lineage>
</organism>
<evidence type="ECO:0000259" key="2">
    <source>
        <dbReference type="Pfam" id="PF03807"/>
    </source>
</evidence>
<dbReference type="AlphaFoldDB" id="A0A2N7S4B6"/>
<dbReference type="GO" id="GO:0015677">
    <property type="term" value="P:copper ion import"/>
    <property type="evidence" value="ECO:0007669"/>
    <property type="project" value="TreeGrafter"/>
</dbReference>
<dbReference type="Gene3D" id="3.40.50.720">
    <property type="entry name" value="NAD(P)-binding Rossmann-like Domain"/>
    <property type="match status" value="1"/>
</dbReference>
<dbReference type="InterPro" id="IPR028939">
    <property type="entry name" value="P5C_Rdtase_cat_N"/>
</dbReference>
<proteinExistence type="predicted"/>
<dbReference type="GeneID" id="303185215"/>
<feature type="domain" description="Pyrroline-5-carboxylate reductase catalytic N-terminal" evidence="2">
    <location>
        <begin position="5"/>
        <end position="93"/>
    </location>
</feature>
<dbReference type="Pfam" id="PF03807">
    <property type="entry name" value="F420_oxidored"/>
    <property type="match status" value="1"/>
</dbReference>